<protein>
    <recommendedName>
        <fullName evidence="1 4">Proteasome assembly chaperone 2</fullName>
    </recommendedName>
</protein>
<evidence type="ECO:0000256" key="2">
    <source>
        <dbReference type="ARBA" id="ARBA00023186"/>
    </source>
</evidence>
<comment type="similarity">
    <text evidence="3 4">Belongs to the PSMG2 family.</text>
</comment>
<dbReference type="FunFam" id="3.40.50.10900:FF:000005">
    <property type="entry name" value="Proteasome assembly chaperone 2"/>
    <property type="match status" value="1"/>
</dbReference>
<dbReference type="Gene3D" id="3.40.50.10900">
    <property type="entry name" value="PAC-like subunit"/>
    <property type="match status" value="2"/>
</dbReference>
<dbReference type="AlphaFoldDB" id="A0AA39RVV6"/>
<dbReference type="Proteomes" id="UP001168877">
    <property type="component" value="Unassembled WGS sequence"/>
</dbReference>
<evidence type="ECO:0000256" key="1">
    <source>
        <dbReference type="ARBA" id="ARBA00019186"/>
    </source>
</evidence>
<dbReference type="EMBL" id="JAUESC010000384">
    <property type="protein sequence ID" value="KAK0581212.1"/>
    <property type="molecule type" value="Genomic_DNA"/>
</dbReference>
<dbReference type="InterPro" id="IPR016562">
    <property type="entry name" value="Proteasome_assmbl_chp_2_euk"/>
</dbReference>
<comment type="caution">
    <text evidence="5">The sequence shown here is derived from an EMBL/GenBank/DDBJ whole genome shotgun (WGS) entry which is preliminary data.</text>
</comment>
<dbReference type="InterPro" id="IPR038389">
    <property type="entry name" value="PSMG2_sf"/>
</dbReference>
<dbReference type="FunFam" id="3.40.50.10900:FF:000004">
    <property type="entry name" value="Proteasome assembly chaperone 2"/>
    <property type="match status" value="1"/>
</dbReference>
<evidence type="ECO:0000313" key="6">
    <source>
        <dbReference type="Proteomes" id="UP001168877"/>
    </source>
</evidence>
<evidence type="ECO:0000256" key="4">
    <source>
        <dbReference type="PIRNR" id="PIRNR010044"/>
    </source>
</evidence>
<organism evidence="5 6">
    <name type="scientific">Acer saccharum</name>
    <name type="common">Sugar maple</name>
    <dbReference type="NCBI Taxonomy" id="4024"/>
    <lineage>
        <taxon>Eukaryota</taxon>
        <taxon>Viridiplantae</taxon>
        <taxon>Streptophyta</taxon>
        <taxon>Embryophyta</taxon>
        <taxon>Tracheophyta</taxon>
        <taxon>Spermatophyta</taxon>
        <taxon>Magnoliopsida</taxon>
        <taxon>eudicotyledons</taxon>
        <taxon>Gunneridae</taxon>
        <taxon>Pentapetalae</taxon>
        <taxon>rosids</taxon>
        <taxon>malvids</taxon>
        <taxon>Sapindales</taxon>
        <taxon>Sapindaceae</taxon>
        <taxon>Hippocastanoideae</taxon>
        <taxon>Acereae</taxon>
        <taxon>Acer</taxon>
    </lineage>
</organism>
<dbReference type="GO" id="GO:0005634">
    <property type="term" value="C:nucleus"/>
    <property type="evidence" value="ECO:0007669"/>
    <property type="project" value="TreeGrafter"/>
</dbReference>
<name>A0AA39RVV6_ACESA</name>
<comment type="subunit">
    <text evidence="4">Forms a heterodimer with PSMG1.</text>
</comment>
<dbReference type="GO" id="GO:0043248">
    <property type="term" value="P:proteasome assembly"/>
    <property type="evidence" value="ECO:0007669"/>
    <property type="project" value="TreeGrafter"/>
</dbReference>
<proteinExistence type="inferred from homology"/>
<dbReference type="GO" id="GO:0005829">
    <property type="term" value="C:cytosol"/>
    <property type="evidence" value="ECO:0007669"/>
    <property type="project" value="TreeGrafter"/>
</dbReference>
<gene>
    <name evidence="5" type="ORF">LWI29_011377</name>
</gene>
<keyword evidence="6" id="KW-1185">Reference proteome</keyword>
<comment type="function">
    <text evidence="4">Chaperone protein which promotes assembly of the 20S proteasome as part of a heterodimer with PSMG1.</text>
</comment>
<dbReference type="PANTHER" id="PTHR12970:SF1">
    <property type="entry name" value="PROTEASOME ASSEMBLY CHAPERONE 2"/>
    <property type="match status" value="1"/>
</dbReference>
<keyword evidence="2 4" id="KW-0143">Chaperone</keyword>
<accession>A0AA39RVV6</accession>
<reference evidence="5" key="2">
    <citation type="submission" date="2023-06" db="EMBL/GenBank/DDBJ databases">
        <authorList>
            <person name="Swenson N.G."/>
            <person name="Wegrzyn J.L."/>
            <person name="Mcevoy S.L."/>
        </authorList>
    </citation>
    <scope>NUCLEOTIDE SEQUENCE</scope>
    <source>
        <strain evidence="5">NS2018</strain>
        <tissue evidence="5">Leaf</tissue>
    </source>
</reference>
<evidence type="ECO:0000256" key="3">
    <source>
        <dbReference type="ARBA" id="ARBA00025745"/>
    </source>
</evidence>
<dbReference type="Pfam" id="PF09754">
    <property type="entry name" value="PAC2"/>
    <property type="match status" value="1"/>
</dbReference>
<reference evidence="5" key="1">
    <citation type="journal article" date="2022" name="Plant J.">
        <title>Strategies of tolerance reflected in two North American maple genomes.</title>
        <authorList>
            <person name="McEvoy S.L."/>
            <person name="Sezen U.U."/>
            <person name="Trouern-Trend A."/>
            <person name="McMahon S.M."/>
            <person name="Schaberg P.G."/>
            <person name="Yang J."/>
            <person name="Wegrzyn J.L."/>
            <person name="Swenson N.G."/>
        </authorList>
    </citation>
    <scope>NUCLEOTIDE SEQUENCE</scope>
    <source>
        <strain evidence="5">NS2018</strain>
    </source>
</reference>
<dbReference type="PIRSF" id="PIRSF010044">
    <property type="entry name" value="UCP010044"/>
    <property type="match status" value="1"/>
</dbReference>
<evidence type="ECO:0000313" key="5">
    <source>
        <dbReference type="EMBL" id="KAK0581212.1"/>
    </source>
</evidence>
<dbReference type="InterPro" id="IPR019151">
    <property type="entry name" value="Proteasome_assmbl_chaperone_2"/>
</dbReference>
<sequence length="281" mass="31162">MEFVLEENKQLNKESQNLVLPALSIGNVGQLAVDLLVSSTRAETVGYLDDPFVLPCVGNDAYWPIPGGDLALPLQAYESSSSGMTLVQQRSPVVKGMMIEYAKNLAEFAATNGKKHVVVLSSLDFGRWQKIDMSSGLQIYYLSSTNADGTDDYCEQLGWKRLQEYNPEQRGWKYLTTSAEGNAMQDSSSLFEDELEDEDYYPSLPFAALFSCFKARGLKVTCLLCYCSEGDNIADAFQLAEAASKILKLKPDNFQGGEGEKWVIPFSWQTVYGPPPDMSIF</sequence>
<dbReference type="PANTHER" id="PTHR12970">
    <property type="entry name" value="PROTEASOME ASSEMBLY CHAPERONE 2"/>
    <property type="match status" value="1"/>
</dbReference>